<keyword evidence="2" id="KW-0812">Transmembrane</keyword>
<feature type="transmembrane region" description="Helical" evidence="2">
    <location>
        <begin position="85"/>
        <end position="109"/>
    </location>
</feature>
<keyword evidence="2" id="KW-0472">Membrane</keyword>
<evidence type="ECO:0000313" key="3">
    <source>
        <dbReference type="EMBL" id="KAF7925037.1"/>
    </source>
</evidence>
<accession>A0ABQ7II49</accession>
<feature type="coiled-coil region" evidence="1">
    <location>
        <begin position="125"/>
        <end position="152"/>
    </location>
</feature>
<dbReference type="EMBL" id="RCSX01000016">
    <property type="protein sequence ID" value="KAF7925037.1"/>
    <property type="molecule type" value="Genomic_DNA"/>
</dbReference>
<keyword evidence="4" id="KW-1185">Reference proteome</keyword>
<sequence length="285" mass="32713">MALLITPNSATATITVTKTLYDIVSLTTLSTVISQSLTANIANATPTFPINGTTSTFSPFVSLTNNSSNITTSTTKKTHHGSNSWWMPFLAIPVVLFLVIICITILLVLESPRAKSRRAEYEKASKEGELRYAKFKEEMKKIDEEEAASEKKAKDRDQKGVDFSRIIRFRSRAGNRFSKKDEVHISDDYARFEATDGQKKLTDLEILKILILEYEEKYAEEVEWLVKHPLESKKLVMEYDDVRESHSKEKRMRVERNDPVADERDRVEMCEKFGWDPTDPYYKLP</sequence>
<gene>
    <name evidence="3" type="ORF">EAE98_007125</name>
</gene>
<comment type="caution">
    <text evidence="3">The sequence shown here is derived from an EMBL/GenBank/DDBJ whole genome shotgun (WGS) entry which is preliminary data.</text>
</comment>
<name>A0ABQ7II49_9HELO</name>
<dbReference type="GeneID" id="62233899"/>
<evidence type="ECO:0000256" key="2">
    <source>
        <dbReference type="SAM" id="Phobius"/>
    </source>
</evidence>
<organism evidence="3 4">
    <name type="scientific">Botrytis deweyae</name>
    <dbReference type="NCBI Taxonomy" id="2478750"/>
    <lineage>
        <taxon>Eukaryota</taxon>
        <taxon>Fungi</taxon>
        <taxon>Dikarya</taxon>
        <taxon>Ascomycota</taxon>
        <taxon>Pezizomycotina</taxon>
        <taxon>Leotiomycetes</taxon>
        <taxon>Helotiales</taxon>
        <taxon>Sclerotiniaceae</taxon>
        <taxon>Botrytis</taxon>
    </lineage>
</organism>
<evidence type="ECO:0000313" key="4">
    <source>
        <dbReference type="Proteomes" id="UP000783213"/>
    </source>
</evidence>
<reference evidence="3 4" key="1">
    <citation type="journal article" date="2020" name="Genome Biol. Evol.">
        <title>Comparative genomics of Sclerotiniaceae.</title>
        <authorList>
            <person name="Valero Jimenez C.A."/>
            <person name="Steentjes M."/>
            <person name="Scholten O.E."/>
            <person name="Van Kan J.A.L."/>
        </authorList>
    </citation>
    <scope>NUCLEOTIDE SEQUENCE [LARGE SCALE GENOMIC DNA]</scope>
    <source>
        <strain evidence="3 4">B1</strain>
    </source>
</reference>
<protein>
    <submittedName>
        <fullName evidence="3">Uncharacterized protein</fullName>
    </submittedName>
</protein>
<dbReference type="RefSeq" id="XP_038808890.1">
    <property type="nucleotide sequence ID" value="XM_038954748.1"/>
</dbReference>
<keyword evidence="1" id="KW-0175">Coiled coil</keyword>
<keyword evidence="2" id="KW-1133">Transmembrane helix</keyword>
<dbReference type="Proteomes" id="UP000783213">
    <property type="component" value="Unassembled WGS sequence"/>
</dbReference>
<evidence type="ECO:0000256" key="1">
    <source>
        <dbReference type="SAM" id="Coils"/>
    </source>
</evidence>
<proteinExistence type="predicted"/>